<organism evidence="1 2">
    <name type="scientific">Characodon lateralis</name>
    <dbReference type="NCBI Taxonomy" id="208331"/>
    <lineage>
        <taxon>Eukaryota</taxon>
        <taxon>Metazoa</taxon>
        <taxon>Chordata</taxon>
        <taxon>Craniata</taxon>
        <taxon>Vertebrata</taxon>
        <taxon>Euteleostomi</taxon>
        <taxon>Actinopterygii</taxon>
        <taxon>Neopterygii</taxon>
        <taxon>Teleostei</taxon>
        <taxon>Neoteleostei</taxon>
        <taxon>Acanthomorphata</taxon>
        <taxon>Ovalentaria</taxon>
        <taxon>Atherinomorphae</taxon>
        <taxon>Cyprinodontiformes</taxon>
        <taxon>Goodeidae</taxon>
        <taxon>Characodon</taxon>
    </lineage>
</organism>
<dbReference type="EMBL" id="JAHUTJ010033632">
    <property type="protein sequence ID" value="MED6277328.1"/>
    <property type="molecule type" value="Genomic_DNA"/>
</dbReference>
<evidence type="ECO:0000313" key="2">
    <source>
        <dbReference type="Proteomes" id="UP001352852"/>
    </source>
</evidence>
<gene>
    <name evidence="1" type="ORF">CHARACLAT_012256</name>
</gene>
<name>A0ABU7DQI0_9TELE</name>
<evidence type="ECO:0000313" key="1">
    <source>
        <dbReference type="EMBL" id="MED6277328.1"/>
    </source>
</evidence>
<proteinExistence type="predicted"/>
<comment type="caution">
    <text evidence="1">The sequence shown here is derived from an EMBL/GenBank/DDBJ whole genome shotgun (WGS) entry which is preliminary data.</text>
</comment>
<sequence>MSPKLNQSYPVLCVLRPKPLHPPGTLMDTTHMMCEGSCQRGQGMQYLVDWEDYGSEDHLGSVHLRSAAFVGGSDVRPWSCVQVAVNKTLLQIYPPWFWLYLVGCQQTRLLENPLWFSLLLNGKYFSEFTSVQGLLWIHKIRLQDRSSLHLPYLFTLQRYSPSGGICSPSTLACQPQSGLLISPQNQHTHIQVSLELLPLTLRTTCLIVPALFFLVSQSLKPAG</sequence>
<accession>A0ABU7DQI0</accession>
<reference evidence="1 2" key="1">
    <citation type="submission" date="2021-06" db="EMBL/GenBank/DDBJ databases">
        <authorList>
            <person name="Palmer J.M."/>
        </authorList>
    </citation>
    <scope>NUCLEOTIDE SEQUENCE [LARGE SCALE GENOMIC DNA]</scope>
    <source>
        <strain evidence="1 2">CL_MEX2019</strain>
        <tissue evidence="1">Muscle</tissue>
    </source>
</reference>
<dbReference type="Proteomes" id="UP001352852">
    <property type="component" value="Unassembled WGS sequence"/>
</dbReference>
<protein>
    <submittedName>
        <fullName evidence="1">Uncharacterized protein</fullName>
    </submittedName>
</protein>
<keyword evidence="2" id="KW-1185">Reference proteome</keyword>